<dbReference type="PANTHER" id="PTHR33531:SF7">
    <property type="entry name" value="HYPOTHETICAL MEMBRANE PROTEIN, CONSERVED"/>
    <property type="match status" value="1"/>
</dbReference>
<dbReference type="InterPro" id="IPR003251">
    <property type="entry name" value="Rr_diiron-bd_dom"/>
</dbReference>
<name>A0A5S5MCF0_9BACT</name>
<proteinExistence type="predicted"/>
<organism evidence="2 3">
    <name type="scientific">Desulfobotulus mexicanus</name>
    <dbReference type="NCBI Taxonomy" id="2586642"/>
    <lineage>
        <taxon>Bacteria</taxon>
        <taxon>Pseudomonadati</taxon>
        <taxon>Thermodesulfobacteriota</taxon>
        <taxon>Desulfobacteria</taxon>
        <taxon>Desulfobacterales</taxon>
        <taxon>Desulfobacteraceae</taxon>
        <taxon>Desulfobotulus</taxon>
    </lineage>
</organism>
<dbReference type="OrthoDB" id="5405405at2"/>
<dbReference type="RefSeq" id="WP_139450773.1">
    <property type="nucleotide sequence ID" value="NZ_VDMB01000033.1"/>
</dbReference>
<feature type="domain" description="Rubrerythrin diiron-binding" evidence="1">
    <location>
        <begin position="9"/>
        <end position="152"/>
    </location>
</feature>
<dbReference type="Proteomes" id="UP000321899">
    <property type="component" value="Unassembled WGS sequence"/>
</dbReference>
<accession>A0A5S5MCF0</accession>
<comment type="caution">
    <text evidence="2">The sequence shown here is derived from an EMBL/GenBank/DDBJ whole genome shotgun (WGS) entry which is preliminary data.</text>
</comment>
<dbReference type="Pfam" id="PF02915">
    <property type="entry name" value="Rubrerythrin"/>
    <property type="match status" value="1"/>
</dbReference>
<dbReference type="CDD" id="cd01045">
    <property type="entry name" value="Ferritin_like_AB"/>
    <property type="match status" value="1"/>
</dbReference>
<dbReference type="AlphaFoldDB" id="A0A5S5MCF0"/>
<dbReference type="GO" id="GO:0046872">
    <property type="term" value="F:metal ion binding"/>
    <property type="evidence" value="ECO:0007669"/>
    <property type="project" value="InterPro"/>
</dbReference>
<dbReference type="PANTHER" id="PTHR33531">
    <property type="entry name" value="RUBRERYTHRIN SUBFAMILY"/>
    <property type="match status" value="1"/>
</dbReference>
<evidence type="ECO:0000313" key="2">
    <source>
        <dbReference type="EMBL" id="TYT73370.1"/>
    </source>
</evidence>
<evidence type="ECO:0000259" key="1">
    <source>
        <dbReference type="Pfam" id="PF02915"/>
    </source>
</evidence>
<evidence type="ECO:0000313" key="3">
    <source>
        <dbReference type="Proteomes" id="UP000321899"/>
    </source>
</evidence>
<protein>
    <submittedName>
        <fullName evidence="2">Ferritin family protein</fullName>
    </submittedName>
</protein>
<sequence>MAFDFNADEIFQMAIQIEQNGTKFYKNAAEGVKKPEEKEFLLKLAEMEVDHENTFTEMKRSLTEDEKAKTTFDPENEAVLYLKALADTRVFFQKTIDTSNLKEILKEAIIAEKDSIVFYLGMKELVPVGKGKNRLDAIIKEEMGHIRLLSKELVAIK</sequence>
<dbReference type="GO" id="GO:0016491">
    <property type="term" value="F:oxidoreductase activity"/>
    <property type="evidence" value="ECO:0007669"/>
    <property type="project" value="InterPro"/>
</dbReference>
<reference evidence="2 3" key="1">
    <citation type="submission" date="2019-06" db="EMBL/GenBank/DDBJ databases">
        <title>Desulfobotulus mexicanus sp. nov., a novel sulfate-reducing bacterium isolated from the sediment of an alkaline crater lake in Mexico.</title>
        <authorList>
            <person name="Hirschler-Rea A."/>
        </authorList>
    </citation>
    <scope>NUCLEOTIDE SEQUENCE [LARGE SCALE GENOMIC DNA]</scope>
    <source>
        <strain evidence="2 3">PAR22N</strain>
    </source>
</reference>
<dbReference type="SUPFAM" id="SSF47240">
    <property type="entry name" value="Ferritin-like"/>
    <property type="match status" value="1"/>
</dbReference>
<dbReference type="InterPro" id="IPR012347">
    <property type="entry name" value="Ferritin-like"/>
</dbReference>
<dbReference type="EMBL" id="VDMB01000033">
    <property type="protein sequence ID" value="TYT73370.1"/>
    <property type="molecule type" value="Genomic_DNA"/>
</dbReference>
<dbReference type="Gene3D" id="1.20.1260.10">
    <property type="match status" value="1"/>
</dbReference>
<dbReference type="InterPro" id="IPR009078">
    <property type="entry name" value="Ferritin-like_SF"/>
</dbReference>
<keyword evidence="3" id="KW-1185">Reference proteome</keyword>
<gene>
    <name evidence="2" type="ORF">FIM25_15530</name>
</gene>